<proteinExistence type="predicted"/>
<organism evidence="1 2">
    <name type="scientific">Tanacetum coccineum</name>
    <dbReference type="NCBI Taxonomy" id="301880"/>
    <lineage>
        <taxon>Eukaryota</taxon>
        <taxon>Viridiplantae</taxon>
        <taxon>Streptophyta</taxon>
        <taxon>Embryophyta</taxon>
        <taxon>Tracheophyta</taxon>
        <taxon>Spermatophyta</taxon>
        <taxon>Magnoliopsida</taxon>
        <taxon>eudicotyledons</taxon>
        <taxon>Gunneridae</taxon>
        <taxon>Pentapetalae</taxon>
        <taxon>asterids</taxon>
        <taxon>campanulids</taxon>
        <taxon>Asterales</taxon>
        <taxon>Asteraceae</taxon>
        <taxon>Asteroideae</taxon>
        <taxon>Anthemideae</taxon>
        <taxon>Anthemidinae</taxon>
        <taxon>Tanacetum</taxon>
    </lineage>
</organism>
<dbReference type="EMBL" id="BQNB010015207">
    <property type="protein sequence ID" value="GJT37237.1"/>
    <property type="molecule type" value="Genomic_DNA"/>
</dbReference>
<comment type="caution">
    <text evidence="1">The sequence shown here is derived from an EMBL/GenBank/DDBJ whole genome shotgun (WGS) entry which is preliminary data.</text>
</comment>
<evidence type="ECO:0000313" key="1">
    <source>
        <dbReference type="EMBL" id="GJT37237.1"/>
    </source>
</evidence>
<name>A0ABQ5DEE9_9ASTR</name>
<evidence type="ECO:0000313" key="2">
    <source>
        <dbReference type="Proteomes" id="UP001151760"/>
    </source>
</evidence>
<accession>A0ABQ5DEE9</accession>
<gene>
    <name evidence="1" type="ORF">Tco_0937102</name>
</gene>
<reference evidence="1" key="1">
    <citation type="journal article" date="2022" name="Int. J. Mol. Sci.">
        <title>Draft Genome of Tanacetum Coccineum: Genomic Comparison of Closely Related Tanacetum-Family Plants.</title>
        <authorList>
            <person name="Yamashiro T."/>
            <person name="Shiraishi A."/>
            <person name="Nakayama K."/>
            <person name="Satake H."/>
        </authorList>
    </citation>
    <scope>NUCLEOTIDE SEQUENCE</scope>
</reference>
<sequence>MKDKVSQEPICKEEVLLNNNIRKQSGDLVEIPSEAVEQGMDDHVPDEIDGSKCEKLPNHVVKKGNPEVLVCKKVANHSGDELVDKGIPLKRKRVYVE</sequence>
<keyword evidence="2" id="KW-1185">Reference proteome</keyword>
<protein>
    <submittedName>
        <fullName evidence="1">Uncharacterized protein</fullName>
    </submittedName>
</protein>
<dbReference type="Proteomes" id="UP001151760">
    <property type="component" value="Unassembled WGS sequence"/>
</dbReference>
<reference evidence="1" key="2">
    <citation type="submission" date="2022-01" db="EMBL/GenBank/DDBJ databases">
        <authorList>
            <person name="Yamashiro T."/>
            <person name="Shiraishi A."/>
            <person name="Satake H."/>
            <person name="Nakayama K."/>
        </authorList>
    </citation>
    <scope>NUCLEOTIDE SEQUENCE</scope>
</reference>